<feature type="domain" description="Tetrapyrrole biosynthesis uroporphyrinogen III synthase" evidence="10">
    <location>
        <begin position="17"/>
        <end position="245"/>
    </location>
</feature>
<dbReference type="RefSeq" id="WP_215372196.1">
    <property type="nucleotide sequence ID" value="NZ_JAGTIS010000002.1"/>
</dbReference>
<dbReference type="Proteomes" id="UP001519667">
    <property type="component" value="Unassembled WGS sequence"/>
</dbReference>
<sequence length="256" mass="27754">MTEWRLLLTRPVEECEALSATLAEQGIFSSSLPLLAIEPLVESPGQRAIILELDRYCAVIVVSKPAARLGLDLLDRYWPQPPTQQAWFSVGAATGKLLADYGLTVHWPDTGDDSEALLTLPEFTEALAEPGARVLIMRGEGGREFLAERLRGQGVAVDYLELYRRQLPDYPPGALVQRIEAEHLNGLVVSSGQGLENLQRLAAEAWPEVSRRVLFVPSPRVAEQARAAGAANVVDCRGANASALLAALMQQPAPAL</sequence>
<evidence type="ECO:0000256" key="2">
    <source>
        <dbReference type="ARBA" id="ARBA00008133"/>
    </source>
</evidence>
<evidence type="ECO:0000256" key="4">
    <source>
        <dbReference type="ARBA" id="ARBA00023239"/>
    </source>
</evidence>
<comment type="caution">
    <text evidence="11">The sequence shown here is derived from an EMBL/GenBank/DDBJ whole genome shotgun (WGS) entry which is preliminary data.</text>
</comment>
<comment type="similarity">
    <text evidence="2 9">Belongs to the uroporphyrinogen-III synthase family.</text>
</comment>
<dbReference type="NCBIfam" id="NF004395">
    <property type="entry name" value="PRK05752.1"/>
    <property type="match status" value="1"/>
</dbReference>
<dbReference type="EC" id="4.2.1.75" evidence="3 9"/>
<evidence type="ECO:0000259" key="10">
    <source>
        <dbReference type="Pfam" id="PF02602"/>
    </source>
</evidence>
<evidence type="ECO:0000256" key="9">
    <source>
        <dbReference type="RuleBase" id="RU366031"/>
    </source>
</evidence>
<dbReference type="InterPro" id="IPR003754">
    <property type="entry name" value="4pyrrol_synth_uPrphyn_synth"/>
</dbReference>
<dbReference type="Pfam" id="PF02602">
    <property type="entry name" value="HEM4"/>
    <property type="match status" value="1"/>
</dbReference>
<dbReference type="SUPFAM" id="SSF69618">
    <property type="entry name" value="HemD-like"/>
    <property type="match status" value="1"/>
</dbReference>
<dbReference type="PANTHER" id="PTHR38042:SF1">
    <property type="entry name" value="UROPORPHYRINOGEN-III SYNTHASE, CHLOROPLASTIC"/>
    <property type="match status" value="1"/>
</dbReference>
<evidence type="ECO:0000256" key="6">
    <source>
        <dbReference type="ARBA" id="ARBA00037589"/>
    </source>
</evidence>
<evidence type="ECO:0000256" key="8">
    <source>
        <dbReference type="ARBA" id="ARBA00048617"/>
    </source>
</evidence>
<proteinExistence type="inferred from homology"/>
<evidence type="ECO:0000256" key="7">
    <source>
        <dbReference type="ARBA" id="ARBA00040167"/>
    </source>
</evidence>
<keyword evidence="12" id="KW-1185">Reference proteome</keyword>
<dbReference type="GO" id="GO:0004852">
    <property type="term" value="F:uroporphyrinogen-III synthase activity"/>
    <property type="evidence" value="ECO:0007669"/>
    <property type="project" value="UniProtKB-EC"/>
</dbReference>
<evidence type="ECO:0000256" key="1">
    <source>
        <dbReference type="ARBA" id="ARBA00004772"/>
    </source>
</evidence>
<comment type="function">
    <text evidence="6 9">Catalyzes cyclization of the linear tetrapyrrole, hydroxymethylbilane, to the macrocyclic uroporphyrinogen III.</text>
</comment>
<evidence type="ECO:0000256" key="5">
    <source>
        <dbReference type="ARBA" id="ARBA00023244"/>
    </source>
</evidence>
<dbReference type="Gene3D" id="3.40.50.10090">
    <property type="match status" value="2"/>
</dbReference>
<dbReference type="InterPro" id="IPR036108">
    <property type="entry name" value="4pyrrol_syn_uPrphyn_synt_sf"/>
</dbReference>
<evidence type="ECO:0000313" key="11">
    <source>
        <dbReference type="EMBL" id="MBT8765875.1"/>
    </source>
</evidence>
<name>A0ABS5XFN3_9GAMM</name>
<evidence type="ECO:0000256" key="3">
    <source>
        <dbReference type="ARBA" id="ARBA00013109"/>
    </source>
</evidence>
<accession>A0ABS5XFN3</accession>
<dbReference type="PANTHER" id="PTHR38042">
    <property type="entry name" value="UROPORPHYRINOGEN-III SYNTHASE, CHLOROPLASTIC"/>
    <property type="match status" value="1"/>
</dbReference>
<gene>
    <name evidence="11" type="ORF">J7302_06985</name>
</gene>
<dbReference type="InterPro" id="IPR039793">
    <property type="entry name" value="UROS/Hem4"/>
</dbReference>
<comment type="catalytic activity">
    <reaction evidence="8 9">
        <text>hydroxymethylbilane = uroporphyrinogen III + H2O</text>
        <dbReference type="Rhea" id="RHEA:18965"/>
        <dbReference type="ChEBI" id="CHEBI:15377"/>
        <dbReference type="ChEBI" id="CHEBI:57308"/>
        <dbReference type="ChEBI" id="CHEBI:57845"/>
        <dbReference type="EC" id="4.2.1.75"/>
    </reaction>
</comment>
<comment type="pathway">
    <text evidence="1 9">Porphyrin-containing compound metabolism; protoporphyrin-IX biosynthesis; coproporphyrinogen-III from 5-aminolevulinate: step 3/4.</text>
</comment>
<keyword evidence="5 9" id="KW-0627">Porphyrin biosynthesis</keyword>
<organism evidence="11 12">
    <name type="scientific">Metapseudomonas boanensis</name>
    <dbReference type="NCBI Taxonomy" id="2822138"/>
    <lineage>
        <taxon>Bacteria</taxon>
        <taxon>Pseudomonadati</taxon>
        <taxon>Pseudomonadota</taxon>
        <taxon>Gammaproteobacteria</taxon>
        <taxon>Pseudomonadales</taxon>
        <taxon>Pseudomonadaceae</taxon>
        <taxon>Metapseudomonas</taxon>
    </lineage>
</organism>
<evidence type="ECO:0000313" key="12">
    <source>
        <dbReference type="Proteomes" id="UP001519667"/>
    </source>
</evidence>
<reference evidence="11 12" key="1">
    <citation type="submission" date="2021-04" db="EMBL/GenBank/DDBJ databases">
        <title>Pseudomonas boanensis sp. nov., a bacterium isolated from river water used for household purposes in Boane District, Mozambique.</title>
        <authorList>
            <person name="Nicklasson M."/>
            <person name="Martin-Rodriguez A.J."/>
            <person name="Thorell K."/>
            <person name="Neves L."/>
            <person name="Mussagy A."/>
            <person name="Rydberg H.A."/>
            <person name="Hernroth B."/>
            <person name="Svensson-Stadler L."/>
            <person name="Sjoling A."/>
        </authorList>
    </citation>
    <scope>NUCLEOTIDE SEQUENCE [LARGE SCALE GENOMIC DNA]</scope>
    <source>
        <strain evidence="11 12">DB1</strain>
    </source>
</reference>
<protein>
    <recommendedName>
        <fullName evidence="7 9">Uroporphyrinogen-III synthase</fullName>
        <ecNumber evidence="3 9">4.2.1.75</ecNumber>
    </recommendedName>
</protein>
<keyword evidence="4 9" id="KW-0456">Lyase</keyword>
<dbReference type="CDD" id="cd06578">
    <property type="entry name" value="HemD"/>
    <property type="match status" value="1"/>
</dbReference>
<dbReference type="EMBL" id="JAGTIS010000002">
    <property type="protein sequence ID" value="MBT8765875.1"/>
    <property type="molecule type" value="Genomic_DNA"/>
</dbReference>